<feature type="compositionally biased region" description="Low complexity" evidence="1">
    <location>
        <begin position="702"/>
        <end position="723"/>
    </location>
</feature>
<feature type="region of interest" description="Disordered" evidence="1">
    <location>
        <begin position="869"/>
        <end position="957"/>
    </location>
</feature>
<feature type="compositionally biased region" description="Basic and acidic residues" evidence="1">
    <location>
        <begin position="919"/>
        <end position="929"/>
    </location>
</feature>
<feature type="compositionally biased region" description="Low complexity" evidence="1">
    <location>
        <begin position="276"/>
        <end position="298"/>
    </location>
</feature>
<feature type="region of interest" description="Disordered" evidence="1">
    <location>
        <begin position="276"/>
        <end position="302"/>
    </location>
</feature>
<feature type="compositionally biased region" description="Polar residues" evidence="1">
    <location>
        <begin position="938"/>
        <end position="949"/>
    </location>
</feature>
<feature type="region of interest" description="Disordered" evidence="1">
    <location>
        <begin position="362"/>
        <end position="381"/>
    </location>
</feature>
<gene>
    <name evidence="2" type="ORF">KIPB_002413</name>
</gene>
<dbReference type="AlphaFoldDB" id="A0A9K3CQG8"/>
<feature type="compositionally biased region" description="Low complexity" evidence="1">
    <location>
        <begin position="674"/>
        <end position="690"/>
    </location>
</feature>
<comment type="caution">
    <text evidence="2">The sequence shown here is derived from an EMBL/GenBank/DDBJ whole genome shotgun (WGS) entry which is preliminary data.</text>
</comment>
<evidence type="ECO:0000256" key="1">
    <source>
        <dbReference type="SAM" id="MobiDB-lite"/>
    </source>
</evidence>
<accession>A0A9K3CQG8</accession>
<feature type="region of interest" description="Disordered" evidence="1">
    <location>
        <begin position="674"/>
        <end position="729"/>
    </location>
</feature>
<dbReference type="EMBL" id="BDIP01000398">
    <property type="protein sequence ID" value="GIQ81453.1"/>
    <property type="molecule type" value="Genomic_DNA"/>
</dbReference>
<proteinExistence type="predicted"/>
<keyword evidence="3" id="KW-1185">Reference proteome</keyword>
<feature type="region of interest" description="Disordered" evidence="1">
    <location>
        <begin position="183"/>
        <end position="209"/>
    </location>
</feature>
<feature type="non-terminal residue" evidence="2">
    <location>
        <position position="1"/>
    </location>
</feature>
<reference evidence="2 3" key="1">
    <citation type="journal article" date="2018" name="PLoS ONE">
        <title>The draft genome of Kipferlia bialata reveals reductive genome evolution in fornicate parasites.</title>
        <authorList>
            <person name="Tanifuji G."/>
            <person name="Takabayashi S."/>
            <person name="Kume K."/>
            <person name="Takagi M."/>
            <person name="Nakayama T."/>
            <person name="Kamikawa R."/>
            <person name="Inagaki Y."/>
            <person name="Hashimoto T."/>
        </authorList>
    </citation>
    <scope>NUCLEOTIDE SEQUENCE [LARGE SCALE GENOMIC DNA]</scope>
    <source>
        <strain evidence="2">NY0173</strain>
    </source>
</reference>
<feature type="compositionally biased region" description="Basic and acidic residues" evidence="1">
    <location>
        <begin position="889"/>
        <end position="905"/>
    </location>
</feature>
<feature type="compositionally biased region" description="Pro residues" evidence="1">
    <location>
        <begin position="22"/>
        <end position="31"/>
    </location>
</feature>
<organism evidence="2 3">
    <name type="scientific">Kipferlia bialata</name>
    <dbReference type="NCBI Taxonomy" id="797122"/>
    <lineage>
        <taxon>Eukaryota</taxon>
        <taxon>Metamonada</taxon>
        <taxon>Carpediemonas-like organisms</taxon>
        <taxon>Kipferlia</taxon>
    </lineage>
</organism>
<feature type="compositionally biased region" description="Basic and acidic residues" evidence="1">
    <location>
        <begin position="65"/>
        <end position="88"/>
    </location>
</feature>
<feature type="region of interest" description="Disordered" evidence="1">
    <location>
        <begin position="1"/>
        <end position="91"/>
    </location>
</feature>
<evidence type="ECO:0000313" key="2">
    <source>
        <dbReference type="EMBL" id="GIQ81453.1"/>
    </source>
</evidence>
<protein>
    <submittedName>
        <fullName evidence="2">Uncharacterized protein</fullName>
    </submittedName>
</protein>
<evidence type="ECO:0000313" key="3">
    <source>
        <dbReference type="Proteomes" id="UP000265618"/>
    </source>
</evidence>
<dbReference type="Proteomes" id="UP000265618">
    <property type="component" value="Unassembled WGS sequence"/>
</dbReference>
<name>A0A9K3CQG8_9EUKA</name>
<sequence>VSAVSVSASLGYRDNRHMGHRPTPPKTPHPTPVCSVSRLDPSFDTSSTRDVDATRPVNRLPVLRPEGRREMERERERERQRERERERSSGVLSTVDEGVEVHSAREAEVIEYEPPTPIPASLVPAVLPAALACLHYDDCCLIGDNDPHPQIASQTGADLPVSLAGEDLAALVVLLARDRHRRQQEKEAGYASPAVHKGQGGSEGGQPSAHEEDAVLVVLHFLTTVIPSMSSAALTSALNVSVSVPRKHYSATNTPDSALSSSSLAFYPVASHQSQSVSQSQYSQHSQHSQHSQYSQHSPGNRLHLDHTVVSESESSTSDDEGIGCAPWIITEGQIQREMSVMEKDETCTLLGELCFFANSSPRERERGERDGGERERERQWEAKERYRQDEITNAVALLRSLHSSCRAMTKTHARHRFAVRLLPVMLGSLCTRIASDTIPPLHTAAVASDLVSDKFSEFIVEVMNTWRRDRLPSAHSELLHSHGICALLQSASSSLSALLCCTLLDAPPKGTIPNTSGTSLQRICRLCGVLGAVESFRHGYVSYAREECSTHCHGYGERKSKGGDRREVYGRLVVALAERIAHYTATTSVSAASGASAPPSPVWEVGSSCTPSGECKEADSALGDAHRALLCCVGALRRTDTFTVAKDPGQLVQTLVLWCLRALVYTARGVTSTTSVSSGTSGTSGSGVSLNRHSSRPALHGSSSTTLPGLSPTATPTTPPATCTAIPVSVSTPASPRVCLTLEPVGREPTQTTPELLELQALSLSPPVLSPSGVGLGVDGEGSEMSVSRVRYSRSRSTSKGSVLPCHEKEAEGGLALMQTLHMLLHLTVDVSGFFSSGTVSGFDCVSGRIAKAVAVLAKTQPTVPFVAPARERRQSRRHSLMTSPRVRKGEVDRERERGTRKSDASPASPRNALSPRGDSEGEREGVVRGHTRRRSSCPSGSRVSQGSGPRFKVSKRPFSLDTMRCQFREFASCESKVETAFLKEWGQRMLRCVGVSLEAGCEEALLKALDPGKKSWWGKMNN</sequence>